<reference evidence="7 9" key="1">
    <citation type="journal article" date="2011" name="Nature">
        <title>The Medicago genome provides insight into the evolution of rhizobial symbioses.</title>
        <authorList>
            <person name="Young N.D."/>
            <person name="Debelle F."/>
            <person name="Oldroyd G.E."/>
            <person name="Geurts R."/>
            <person name="Cannon S.B."/>
            <person name="Udvardi M.K."/>
            <person name="Benedito V.A."/>
            <person name="Mayer K.F."/>
            <person name="Gouzy J."/>
            <person name="Schoof H."/>
            <person name="Van de Peer Y."/>
            <person name="Proost S."/>
            <person name="Cook D.R."/>
            <person name="Meyers B.C."/>
            <person name="Spannagl M."/>
            <person name="Cheung F."/>
            <person name="De Mita S."/>
            <person name="Krishnakumar V."/>
            <person name="Gundlach H."/>
            <person name="Zhou S."/>
            <person name="Mudge J."/>
            <person name="Bharti A.K."/>
            <person name="Murray J.D."/>
            <person name="Naoumkina M.A."/>
            <person name="Rosen B."/>
            <person name="Silverstein K.A."/>
            <person name="Tang H."/>
            <person name="Rombauts S."/>
            <person name="Zhao P.X."/>
            <person name="Zhou P."/>
            <person name="Barbe V."/>
            <person name="Bardou P."/>
            <person name="Bechner M."/>
            <person name="Bellec A."/>
            <person name="Berger A."/>
            <person name="Berges H."/>
            <person name="Bidwell S."/>
            <person name="Bisseling T."/>
            <person name="Choisne N."/>
            <person name="Couloux A."/>
            <person name="Denny R."/>
            <person name="Deshpande S."/>
            <person name="Dai X."/>
            <person name="Doyle J.J."/>
            <person name="Dudez A.M."/>
            <person name="Farmer A.D."/>
            <person name="Fouteau S."/>
            <person name="Franken C."/>
            <person name="Gibelin C."/>
            <person name="Gish J."/>
            <person name="Goldstein S."/>
            <person name="Gonzalez A.J."/>
            <person name="Green P.J."/>
            <person name="Hallab A."/>
            <person name="Hartog M."/>
            <person name="Hua A."/>
            <person name="Humphray S.J."/>
            <person name="Jeong D.H."/>
            <person name="Jing Y."/>
            <person name="Jocker A."/>
            <person name="Kenton S.M."/>
            <person name="Kim D.J."/>
            <person name="Klee K."/>
            <person name="Lai H."/>
            <person name="Lang C."/>
            <person name="Lin S."/>
            <person name="Macmil S.L."/>
            <person name="Magdelenat G."/>
            <person name="Matthews L."/>
            <person name="McCorrison J."/>
            <person name="Monaghan E.L."/>
            <person name="Mun J.H."/>
            <person name="Najar F.Z."/>
            <person name="Nicholson C."/>
            <person name="Noirot C."/>
            <person name="O'Bleness M."/>
            <person name="Paule C.R."/>
            <person name="Poulain J."/>
            <person name="Prion F."/>
            <person name="Qin B."/>
            <person name="Qu C."/>
            <person name="Retzel E.F."/>
            <person name="Riddle C."/>
            <person name="Sallet E."/>
            <person name="Samain S."/>
            <person name="Samson N."/>
            <person name="Sanders I."/>
            <person name="Saurat O."/>
            <person name="Scarpelli C."/>
            <person name="Schiex T."/>
            <person name="Segurens B."/>
            <person name="Severin A.J."/>
            <person name="Sherrier D.J."/>
            <person name="Shi R."/>
            <person name="Sims S."/>
            <person name="Singer S.R."/>
            <person name="Sinharoy S."/>
            <person name="Sterck L."/>
            <person name="Viollet A."/>
            <person name="Wang B.B."/>
            <person name="Wang K."/>
            <person name="Wang M."/>
            <person name="Wang X."/>
            <person name="Warfsmann J."/>
            <person name="Weissenbach J."/>
            <person name="White D.D."/>
            <person name="White J.D."/>
            <person name="Wiley G.B."/>
            <person name="Wincker P."/>
            <person name="Xing Y."/>
            <person name="Yang L."/>
            <person name="Yao Z."/>
            <person name="Ying F."/>
            <person name="Zhai J."/>
            <person name="Zhou L."/>
            <person name="Zuber A."/>
            <person name="Denarie J."/>
            <person name="Dixon R.A."/>
            <person name="May G.D."/>
            <person name="Schwartz D.C."/>
            <person name="Rogers J."/>
            <person name="Quetier F."/>
            <person name="Town C.D."/>
            <person name="Roe B.A."/>
        </authorList>
    </citation>
    <scope>NUCLEOTIDE SEQUENCE [LARGE SCALE GENOMIC DNA]</scope>
    <source>
        <strain evidence="7">A17</strain>
        <strain evidence="8 9">cv. Jemalong A17</strain>
    </source>
</reference>
<accession>A0A0C3XTF1</accession>
<organism evidence="7 9">
    <name type="scientific">Medicago truncatula</name>
    <name type="common">Barrel medic</name>
    <name type="synonym">Medicago tribuloides</name>
    <dbReference type="NCBI Taxonomy" id="3880"/>
    <lineage>
        <taxon>Eukaryota</taxon>
        <taxon>Viridiplantae</taxon>
        <taxon>Streptophyta</taxon>
        <taxon>Embryophyta</taxon>
        <taxon>Tracheophyta</taxon>
        <taxon>Spermatophyta</taxon>
        <taxon>Magnoliopsida</taxon>
        <taxon>eudicotyledons</taxon>
        <taxon>Gunneridae</taxon>
        <taxon>Pentapetalae</taxon>
        <taxon>rosids</taxon>
        <taxon>fabids</taxon>
        <taxon>Fabales</taxon>
        <taxon>Fabaceae</taxon>
        <taxon>Papilionoideae</taxon>
        <taxon>50 kb inversion clade</taxon>
        <taxon>NPAAA clade</taxon>
        <taxon>Hologalegina</taxon>
        <taxon>IRL clade</taxon>
        <taxon>Trifolieae</taxon>
        <taxon>Medicago</taxon>
    </lineage>
</organism>
<evidence type="ECO:0000313" key="9">
    <source>
        <dbReference type="Proteomes" id="UP000002051"/>
    </source>
</evidence>
<evidence type="ECO:0000313" key="8">
    <source>
        <dbReference type="EnsemblPlants" id="AET00290"/>
    </source>
</evidence>
<keyword evidence="3" id="KW-0256">Endoplasmic reticulum</keyword>
<dbReference type="PROSITE" id="PS50845">
    <property type="entry name" value="RETICULON"/>
    <property type="match status" value="1"/>
</dbReference>
<feature type="domain" description="Reticulon" evidence="6">
    <location>
        <begin position="1"/>
        <end position="65"/>
    </location>
</feature>
<reference evidence="7 9" key="2">
    <citation type="journal article" date="2014" name="BMC Genomics">
        <title>An improved genome release (version Mt4.0) for the model legume Medicago truncatula.</title>
        <authorList>
            <person name="Tang H."/>
            <person name="Krishnakumar V."/>
            <person name="Bidwell S."/>
            <person name="Rosen B."/>
            <person name="Chan A."/>
            <person name="Zhou S."/>
            <person name="Gentzbittel L."/>
            <person name="Childs K.L."/>
            <person name="Yandell M."/>
            <person name="Gundlach H."/>
            <person name="Mayer K.F."/>
            <person name="Schwartz D.C."/>
            <person name="Town C.D."/>
        </authorList>
    </citation>
    <scope>GENOME REANNOTATION</scope>
    <source>
        <strain evidence="8 9">cv. Jemalong A17</strain>
    </source>
</reference>
<keyword evidence="2" id="KW-0812">Transmembrane</keyword>
<dbReference type="InterPro" id="IPR003388">
    <property type="entry name" value="Reticulon"/>
</dbReference>
<reference evidence="8" key="3">
    <citation type="submission" date="2015-04" db="UniProtKB">
        <authorList>
            <consortium name="EnsemblPlants"/>
        </authorList>
    </citation>
    <scope>IDENTIFICATION</scope>
    <source>
        <strain evidence="8">cv. Jemalong A17</strain>
    </source>
</reference>
<dbReference type="PaxDb" id="3880-AET00290"/>
<name>G7KD15_MEDTR</name>
<sequence>MKNHILERICFVAAHNLPVLYEGYDDQIDNFVYKVLDQMQNQYRKVDSGLLSKIPKGNIKGKKLE</sequence>
<dbReference type="PANTHER" id="PTHR10994:SF62">
    <property type="entry name" value="RETICULON-LIKE PROTEIN B8"/>
    <property type="match status" value="1"/>
</dbReference>
<dbReference type="STRING" id="3880.G7KD15"/>
<evidence type="ECO:0000256" key="1">
    <source>
        <dbReference type="ARBA" id="ARBA00004477"/>
    </source>
</evidence>
<dbReference type="Proteomes" id="UP000002051">
    <property type="component" value="Chromosome 5"/>
</dbReference>
<keyword evidence="9" id="KW-1185">Reference proteome</keyword>
<evidence type="ECO:0000256" key="4">
    <source>
        <dbReference type="ARBA" id="ARBA00022989"/>
    </source>
</evidence>
<gene>
    <name evidence="7" type="ordered locus">MTR_5g090440</name>
</gene>
<dbReference type="InterPro" id="IPR045064">
    <property type="entry name" value="Reticulon-like"/>
</dbReference>
<dbReference type="GO" id="GO:0009617">
    <property type="term" value="P:response to bacterium"/>
    <property type="evidence" value="ECO:0007669"/>
    <property type="project" value="InterPro"/>
</dbReference>
<proteinExistence type="predicted"/>
<evidence type="ECO:0000256" key="2">
    <source>
        <dbReference type="ARBA" id="ARBA00022692"/>
    </source>
</evidence>
<dbReference type="AlphaFoldDB" id="G7KD15"/>
<dbReference type="GO" id="GO:0005789">
    <property type="term" value="C:endoplasmic reticulum membrane"/>
    <property type="evidence" value="ECO:0007669"/>
    <property type="project" value="UniProtKB-SubCell"/>
</dbReference>
<accession>G7KD15</accession>
<evidence type="ECO:0000313" key="7">
    <source>
        <dbReference type="EMBL" id="AET00290.2"/>
    </source>
</evidence>
<dbReference type="EMBL" id="CM001221">
    <property type="protein sequence ID" value="AET00290.2"/>
    <property type="molecule type" value="Genomic_DNA"/>
</dbReference>
<keyword evidence="5" id="KW-0472">Membrane</keyword>
<dbReference type="eggNOG" id="KOG1792">
    <property type="taxonomic scope" value="Eukaryota"/>
</dbReference>
<dbReference type="HOGENOM" id="CLU_2982829_0_0_1"/>
<evidence type="ECO:0000256" key="3">
    <source>
        <dbReference type="ARBA" id="ARBA00022824"/>
    </source>
</evidence>
<protein>
    <submittedName>
        <fullName evidence="7">Reticulon-like protein B2</fullName>
    </submittedName>
</protein>
<dbReference type="PANTHER" id="PTHR10994">
    <property type="entry name" value="RETICULON"/>
    <property type="match status" value="1"/>
</dbReference>
<keyword evidence="4" id="KW-1133">Transmembrane helix</keyword>
<evidence type="ECO:0000256" key="5">
    <source>
        <dbReference type="ARBA" id="ARBA00023136"/>
    </source>
</evidence>
<dbReference type="EnsemblPlants" id="AET00290">
    <property type="protein sequence ID" value="AET00290"/>
    <property type="gene ID" value="MTR_5g090440"/>
</dbReference>
<evidence type="ECO:0000259" key="6">
    <source>
        <dbReference type="PROSITE" id="PS50845"/>
    </source>
</evidence>
<comment type="subcellular location">
    <subcellularLocation>
        <location evidence="1">Endoplasmic reticulum membrane</location>
        <topology evidence="1">Multi-pass membrane protein</topology>
    </subcellularLocation>
</comment>